<dbReference type="FunFam" id="1.20.1050.10:FF:000038">
    <property type="entry name" value="Glutathione S-transferase omega-like 2"/>
    <property type="match status" value="1"/>
</dbReference>
<dbReference type="CDD" id="cd03190">
    <property type="entry name" value="GST_C_Omega_like"/>
    <property type="match status" value="1"/>
</dbReference>
<evidence type="ECO:0000256" key="12">
    <source>
        <dbReference type="ARBA" id="ARBA00055859"/>
    </source>
</evidence>
<dbReference type="EMBL" id="ML996081">
    <property type="protein sequence ID" value="KAF2157574.1"/>
    <property type="molecule type" value="Genomic_DNA"/>
</dbReference>
<dbReference type="InterPro" id="IPR004045">
    <property type="entry name" value="Glutathione_S-Trfase_N"/>
</dbReference>
<evidence type="ECO:0000256" key="13">
    <source>
        <dbReference type="ARBA" id="ARBA00070045"/>
    </source>
</evidence>
<gene>
    <name evidence="15" type="ORF">K461DRAFT_20735</name>
</gene>
<comment type="function">
    <text evidence="12">Active as '1-Cys' thiol transferase against beta-hydroxyethyl disulfide (HED), as dehydroascorbate reductase and as dimethylarsinic acid reductase, while not active against the standard GST substrate 1-chloro-2,4-dinitrobenzene (CDNB). May be involved in cell wall organization and biogenesis.</text>
</comment>
<dbReference type="PANTHER" id="PTHR32419">
    <property type="entry name" value="GLUTATHIONYL-HYDROQUINONE REDUCTASE"/>
    <property type="match status" value="1"/>
</dbReference>
<evidence type="ECO:0000256" key="11">
    <source>
        <dbReference type="ARBA" id="ARBA00049544"/>
    </source>
</evidence>
<proteinExistence type="inferred from homology"/>
<dbReference type="Gene3D" id="3.40.30.10">
    <property type="entry name" value="Glutaredoxin"/>
    <property type="match status" value="1"/>
</dbReference>
<dbReference type="Pfam" id="PF13410">
    <property type="entry name" value="GST_C_2"/>
    <property type="match status" value="1"/>
</dbReference>
<dbReference type="Gene3D" id="1.20.1050.10">
    <property type="match status" value="1"/>
</dbReference>
<evidence type="ECO:0000256" key="3">
    <source>
        <dbReference type="ARBA" id="ARBA00012436"/>
    </source>
</evidence>
<comment type="catalytic activity">
    <reaction evidence="10">
        <text>RX + glutathione = an S-substituted glutathione + a halide anion + H(+)</text>
        <dbReference type="Rhea" id="RHEA:16437"/>
        <dbReference type="ChEBI" id="CHEBI:15378"/>
        <dbReference type="ChEBI" id="CHEBI:16042"/>
        <dbReference type="ChEBI" id="CHEBI:17792"/>
        <dbReference type="ChEBI" id="CHEBI:57925"/>
        <dbReference type="ChEBI" id="CHEBI:90779"/>
        <dbReference type="EC" id="2.5.1.18"/>
    </reaction>
</comment>
<comment type="caution">
    <text evidence="15">The sequence shown here is derived from an EMBL/GenBank/DDBJ whole genome shotgun (WGS) entry which is preliminary data.</text>
</comment>
<dbReference type="PANTHER" id="PTHR32419:SF6">
    <property type="entry name" value="GLUTATHIONE S-TRANSFERASE OMEGA-LIKE 1-RELATED"/>
    <property type="match status" value="1"/>
</dbReference>
<sequence>MLKQKLSAAVLRATSENINHLPVLHVNISQFSARLFGRGLASFNRRITTNPIPVQPSTRTMSQDKKGILDWADKSGSFKRQESQFRHSISNEPNARFPAEKGRYHLYVSYACPWAHRALIVRKLKGLEDLITFTSVHWHMGDKGWRFVESNENVPGENATPDPLHDGYTHLRQIYFENNKDYDGRFTVPTLYDKKQKCIVSNESADIIRMLYHSFDHLLPDKYKSIDLLPSDLESKIDSVNSWVYNDINNGVYKSGFATSEDAYVDAVTTLFSSLDRVEKEIGSSAGPYYFGSRLTEADIRLYTTIIRFDPVYVQHFKCNIRDIRSGYPNLHRWVRNLYWNNEAFRATTQFEHIKKHYTKSHRQINPHSITPVGPQPDIFPLDEEVPAVKAAKS</sequence>
<organism evidence="15 16">
    <name type="scientific">Myriangium duriaei CBS 260.36</name>
    <dbReference type="NCBI Taxonomy" id="1168546"/>
    <lineage>
        <taxon>Eukaryota</taxon>
        <taxon>Fungi</taxon>
        <taxon>Dikarya</taxon>
        <taxon>Ascomycota</taxon>
        <taxon>Pezizomycotina</taxon>
        <taxon>Dothideomycetes</taxon>
        <taxon>Dothideomycetidae</taxon>
        <taxon>Myriangiales</taxon>
        <taxon>Myriangiaceae</taxon>
        <taxon>Myriangium</taxon>
    </lineage>
</organism>
<dbReference type="GO" id="GO:0045174">
    <property type="term" value="F:glutathione dehydrogenase (ascorbate) activity"/>
    <property type="evidence" value="ECO:0007669"/>
    <property type="project" value="UniProtKB-EC"/>
</dbReference>
<dbReference type="GO" id="GO:0071555">
    <property type="term" value="P:cell wall organization"/>
    <property type="evidence" value="ECO:0007669"/>
    <property type="project" value="UniProtKB-KW"/>
</dbReference>
<dbReference type="GO" id="GO:0004364">
    <property type="term" value="F:glutathione transferase activity"/>
    <property type="evidence" value="ECO:0007669"/>
    <property type="project" value="UniProtKB-EC"/>
</dbReference>
<comment type="subcellular location">
    <subcellularLocation>
        <location evidence="1">Cytoplasm</location>
    </subcellularLocation>
</comment>
<dbReference type="AlphaFoldDB" id="A0A9P4MPT3"/>
<dbReference type="OrthoDB" id="2309723at2759"/>
<dbReference type="SUPFAM" id="SSF52833">
    <property type="entry name" value="Thioredoxin-like"/>
    <property type="match status" value="1"/>
</dbReference>
<evidence type="ECO:0000313" key="15">
    <source>
        <dbReference type="EMBL" id="KAF2157574.1"/>
    </source>
</evidence>
<evidence type="ECO:0000256" key="2">
    <source>
        <dbReference type="ARBA" id="ARBA00011067"/>
    </source>
</evidence>
<name>A0A9P4MPT3_9PEZI</name>
<dbReference type="SUPFAM" id="SSF47616">
    <property type="entry name" value="GST C-terminal domain-like"/>
    <property type="match status" value="1"/>
</dbReference>
<dbReference type="SFLD" id="SFLDG01206">
    <property type="entry name" value="Xi.1"/>
    <property type="match status" value="1"/>
</dbReference>
<dbReference type="Proteomes" id="UP000799439">
    <property type="component" value="Unassembled WGS sequence"/>
</dbReference>
<evidence type="ECO:0000256" key="7">
    <source>
        <dbReference type="ARBA" id="ARBA00023002"/>
    </source>
</evidence>
<dbReference type="SFLD" id="SFLDG01148">
    <property type="entry name" value="Xi_(cytGST)"/>
    <property type="match status" value="1"/>
</dbReference>
<dbReference type="InterPro" id="IPR016639">
    <property type="entry name" value="GST_Omega/GSH"/>
</dbReference>
<dbReference type="InterPro" id="IPR047047">
    <property type="entry name" value="GST_Omega-like_C"/>
</dbReference>
<evidence type="ECO:0000256" key="1">
    <source>
        <dbReference type="ARBA" id="ARBA00004496"/>
    </source>
</evidence>
<dbReference type="InterPro" id="IPR010987">
    <property type="entry name" value="Glutathione-S-Trfase_C-like"/>
</dbReference>
<dbReference type="GO" id="GO:0005737">
    <property type="term" value="C:cytoplasm"/>
    <property type="evidence" value="ECO:0007669"/>
    <property type="project" value="UniProtKB-SubCell"/>
</dbReference>
<evidence type="ECO:0000256" key="8">
    <source>
        <dbReference type="ARBA" id="ARBA00023316"/>
    </source>
</evidence>
<protein>
    <recommendedName>
        <fullName evidence="13">Glutathione S-transferase omega-like 2</fullName>
        <ecNumber evidence="3">1.8.5.1</ecNumber>
        <ecNumber evidence="4">2.5.1.18</ecNumber>
    </recommendedName>
    <alternativeName>
        <fullName evidence="9">Glutathione-dependent dehydroascorbate reductase</fullName>
    </alternativeName>
</protein>
<keyword evidence="16" id="KW-1185">Reference proteome</keyword>
<evidence type="ECO:0000259" key="14">
    <source>
        <dbReference type="PROSITE" id="PS50405"/>
    </source>
</evidence>
<keyword evidence="6" id="KW-0808">Transferase</keyword>
<dbReference type="EC" id="2.5.1.18" evidence="4"/>
<dbReference type="PROSITE" id="PS50405">
    <property type="entry name" value="GST_CTER"/>
    <property type="match status" value="1"/>
</dbReference>
<dbReference type="Pfam" id="PF13409">
    <property type="entry name" value="GST_N_2"/>
    <property type="match status" value="1"/>
</dbReference>
<evidence type="ECO:0000256" key="10">
    <source>
        <dbReference type="ARBA" id="ARBA00047960"/>
    </source>
</evidence>
<dbReference type="InterPro" id="IPR036249">
    <property type="entry name" value="Thioredoxin-like_sf"/>
</dbReference>
<reference evidence="15" key="1">
    <citation type="journal article" date="2020" name="Stud. Mycol.">
        <title>101 Dothideomycetes genomes: a test case for predicting lifestyles and emergence of pathogens.</title>
        <authorList>
            <person name="Haridas S."/>
            <person name="Albert R."/>
            <person name="Binder M."/>
            <person name="Bloem J."/>
            <person name="Labutti K."/>
            <person name="Salamov A."/>
            <person name="Andreopoulos B."/>
            <person name="Baker S."/>
            <person name="Barry K."/>
            <person name="Bills G."/>
            <person name="Bluhm B."/>
            <person name="Cannon C."/>
            <person name="Castanera R."/>
            <person name="Culley D."/>
            <person name="Daum C."/>
            <person name="Ezra D."/>
            <person name="Gonzalez J."/>
            <person name="Henrissat B."/>
            <person name="Kuo A."/>
            <person name="Liang C."/>
            <person name="Lipzen A."/>
            <person name="Lutzoni F."/>
            <person name="Magnuson J."/>
            <person name="Mondo S."/>
            <person name="Nolan M."/>
            <person name="Ohm R."/>
            <person name="Pangilinan J."/>
            <person name="Park H.-J."/>
            <person name="Ramirez L."/>
            <person name="Alfaro M."/>
            <person name="Sun H."/>
            <person name="Tritt A."/>
            <person name="Yoshinaga Y."/>
            <person name="Zwiers L.-H."/>
            <person name="Turgeon B."/>
            <person name="Goodwin S."/>
            <person name="Spatafora J."/>
            <person name="Crous P."/>
            <person name="Grigoriev I."/>
        </authorList>
    </citation>
    <scope>NUCLEOTIDE SEQUENCE</scope>
    <source>
        <strain evidence="15">CBS 260.36</strain>
    </source>
</reference>
<feature type="domain" description="GST C-terminal" evidence="14">
    <location>
        <begin position="230"/>
        <end position="358"/>
    </location>
</feature>
<evidence type="ECO:0000256" key="9">
    <source>
        <dbReference type="ARBA" id="ARBA00032186"/>
    </source>
</evidence>
<keyword evidence="8" id="KW-0961">Cell wall biogenesis/degradation</keyword>
<dbReference type="SFLD" id="SFLDS00019">
    <property type="entry name" value="Glutathione_Transferase_(cytos"/>
    <property type="match status" value="1"/>
</dbReference>
<evidence type="ECO:0000256" key="4">
    <source>
        <dbReference type="ARBA" id="ARBA00012452"/>
    </source>
</evidence>
<comment type="similarity">
    <text evidence="2">Belongs to the GST superfamily. Omega family.</text>
</comment>
<keyword evidence="5" id="KW-0963">Cytoplasm</keyword>
<dbReference type="InterPro" id="IPR036282">
    <property type="entry name" value="Glutathione-S-Trfase_C_sf"/>
</dbReference>
<keyword evidence="7" id="KW-0560">Oxidoreductase</keyword>
<accession>A0A9P4MPT3</accession>
<evidence type="ECO:0000256" key="5">
    <source>
        <dbReference type="ARBA" id="ARBA00022490"/>
    </source>
</evidence>
<dbReference type="FunFam" id="3.40.30.10:FF:000162">
    <property type="entry name" value="Glutathione S-transferase Gst3"/>
    <property type="match status" value="1"/>
</dbReference>
<evidence type="ECO:0000313" key="16">
    <source>
        <dbReference type="Proteomes" id="UP000799439"/>
    </source>
</evidence>
<evidence type="ECO:0000256" key="6">
    <source>
        <dbReference type="ARBA" id="ARBA00022679"/>
    </source>
</evidence>
<comment type="catalytic activity">
    <reaction evidence="11">
        <text>L-dehydroascorbate + 2 glutathione = glutathione disulfide + L-ascorbate</text>
        <dbReference type="Rhea" id="RHEA:24424"/>
        <dbReference type="ChEBI" id="CHEBI:38290"/>
        <dbReference type="ChEBI" id="CHEBI:57925"/>
        <dbReference type="ChEBI" id="CHEBI:58297"/>
        <dbReference type="ChEBI" id="CHEBI:58539"/>
        <dbReference type="EC" id="1.8.5.1"/>
    </reaction>
</comment>
<dbReference type="InterPro" id="IPR040079">
    <property type="entry name" value="Glutathione_S-Trfase"/>
</dbReference>
<dbReference type="EC" id="1.8.5.1" evidence="3"/>